<keyword evidence="3" id="KW-0238">DNA-binding</keyword>
<dbReference type="Proteomes" id="UP000248021">
    <property type="component" value="Unassembled WGS sequence"/>
</dbReference>
<dbReference type="RefSeq" id="WP_110378550.1">
    <property type="nucleotide sequence ID" value="NZ_JAHBRY010000006.1"/>
</dbReference>
<evidence type="ECO:0000256" key="4">
    <source>
        <dbReference type="ARBA" id="ARBA00023163"/>
    </source>
</evidence>
<reference evidence="6 7" key="1">
    <citation type="submission" date="2018-05" db="EMBL/GenBank/DDBJ databases">
        <title>Genomic Encyclopedia of Type Strains, Phase IV (KMG-IV): sequencing the most valuable type-strain genomes for metagenomic binning, comparative biology and taxonomic classification.</title>
        <authorList>
            <person name="Goeker M."/>
        </authorList>
    </citation>
    <scope>NUCLEOTIDE SEQUENCE [LARGE SCALE GENOMIC DNA]</scope>
    <source>
        <strain evidence="6 7">DSM 6462</strain>
    </source>
</reference>
<evidence type="ECO:0000256" key="3">
    <source>
        <dbReference type="ARBA" id="ARBA00023125"/>
    </source>
</evidence>
<protein>
    <submittedName>
        <fullName evidence="6">LysR family nitrogen assimilation transcriptional regulator</fullName>
    </submittedName>
</protein>
<dbReference type="InterPro" id="IPR036390">
    <property type="entry name" value="WH_DNA-bd_sf"/>
</dbReference>
<dbReference type="FunFam" id="1.10.10.10:FF:000001">
    <property type="entry name" value="LysR family transcriptional regulator"/>
    <property type="match status" value="1"/>
</dbReference>
<dbReference type="EMBL" id="QJJK01000024">
    <property type="protein sequence ID" value="PXW50703.1"/>
    <property type="molecule type" value="Genomic_DNA"/>
</dbReference>
<organism evidence="6 7">
    <name type="scientific">Chelatococcus asaccharovorans</name>
    <dbReference type="NCBI Taxonomy" id="28210"/>
    <lineage>
        <taxon>Bacteria</taxon>
        <taxon>Pseudomonadati</taxon>
        <taxon>Pseudomonadota</taxon>
        <taxon>Alphaproteobacteria</taxon>
        <taxon>Hyphomicrobiales</taxon>
        <taxon>Chelatococcaceae</taxon>
        <taxon>Chelatococcus</taxon>
    </lineage>
</organism>
<dbReference type="PANTHER" id="PTHR30419">
    <property type="entry name" value="HTH-TYPE TRANSCRIPTIONAL REGULATOR YBHD"/>
    <property type="match status" value="1"/>
</dbReference>
<dbReference type="InterPro" id="IPR005119">
    <property type="entry name" value="LysR_subst-bd"/>
</dbReference>
<evidence type="ECO:0000313" key="6">
    <source>
        <dbReference type="EMBL" id="PXW50703.1"/>
    </source>
</evidence>
<dbReference type="GO" id="GO:0005829">
    <property type="term" value="C:cytosol"/>
    <property type="evidence" value="ECO:0007669"/>
    <property type="project" value="TreeGrafter"/>
</dbReference>
<dbReference type="InterPro" id="IPR050950">
    <property type="entry name" value="HTH-type_LysR_regulators"/>
</dbReference>
<dbReference type="Pfam" id="PF03466">
    <property type="entry name" value="LysR_substrate"/>
    <property type="match status" value="1"/>
</dbReference>
<dbReference type="SUPFAM" id="SSF46785">
    <property type="entry name" value="Winged helix' DNA-binding domain"/>
    <property type="match status" value="1"/>
</dbReference>
<dbReference type="PANTHER" id="PTHR30419:SF8">
    <property type="entry name" value="NITROGEN ASSIMILATION TRANSCRIPTIONAL ACTIVATOR-RELATED"/>
    <property type="match status" value="1"/>
</dbReference>
<proteinExistence type="inferred from homology"/>
<keyword evidence="7" id="KW-1185">Reference proteome</keyword>
<dbReference type="InterPro" id="IPR036388">
    <property type="entry name" value="WH-like_DNA-bd_sf"/>
</dbReference>
<evidence type="ECO:0000256" key="2">
    <source>
        <dbReference type="ARBA" id="ARBA00023015"/>
    </source>
</evidence>
<dbReference type="PRINTS" id="PR00039">
    <property type="entry name" value="HTHLYSR"/>
</dbReference>
<name>A0A2V3U1Q7_9HYPH</name>
<keyword evidence="4" id="KW-0804">Transcription</keyword>
<evidence type="ECO:0000259" key="5">
    <source>
        <dbReference type="PROSITE" id="PS50931"/>
    </source>
</evidence>
<accession>A0A2V3U1Q7</accession>
<evidence type="ECO:0000313" key="7">
    <source>
        <dbReference type="Proteomes" id="UP000248021"/>
    </source>
</evidence>
<evidence type="ECO:0000256" key="1">
    <source>
        <dbReference type="ARBA" id="ARBA00009437"/>
    </source>
</evidence>
<dbReference type="OrthoDB" id="8479357at2"/>
<comment type="caution">
    <text evidence="6">The sequence shown here is derived from an EMBL/GenBank/DDBJ whole genome shotgun (WGS) entry which is preliminary data.</text>
</comment>
<sequence length="302" mass="32660">MNLTGLRYFAEVAEQGSFRKASLRLRIAQPAVSRQVKLLEEELGVELFVRHGRGVLLTESGETLLRGARSMLSLSEQIRADIGAISQTPTGHIRLGFQPSAGRLLAGRCLAEFCRVHPNVTFEVFDGLSQVVGERILNGQLDMGIYNPGAANPYLIATPLYEKPIWAIAHPDRPLGPDTHLTVAALAAYPLIAAASVFRQVLRAGPEGAFKLAIELNGFSISSDLLARNAGVLLCPPEMFCNELDAGVFHGRPVSGLSTLASIVRRSDVPPSRAMIEFERHVIELSQPNLISGDIMSISSIS</sequence>
<dbReference type="GO" id="GO:0003700">
    <property type="term" value="F:DNA-binding transcription factor activity"/>
    <property type="evidence" value="ECO:0007669"/>
    <property type="project" value="InterPro"/>
</dbReference>
<keyword evidence="2" id="KW-0805">Transcription regulation</keyword>
<comment type="similarity">
    <text evidence="1">Belongs to the LysR transcriptional regulatory family.</text>
</comment>
<dbReference type="InterPro" id="IPR000847">
    <property type="entry name" value="LysR_HTH_N"/>
</dbReference>
<dbReference type="SUPFAM" id="SSF53850">
    <property type="entry name" value="Periplasmic binding protein-like II"/>
    <property type="match status" value="1"/>
</dbReference>
<dbReference type="AlphaFoldDB" id="A0A2V3U1Q7"/>
<dbReference type="Pfam" id="PF00126">
    <property type="entry name" value="HTH_1"/>
    <property type="match status" value="1"/>
</dbReference>
<dbReference type="PROSITE" id="PS50931">
    <property type="entry name" value="HTH_LYSR"/>
    <property type="match status" value="1"/>
</dbReference>
<dbReference type="Gene3D" id="1.10.10.10">
    <property type="entry name" value="Winged helix-like DNA-binding domain superfamily/Winged helix DNA-binding domain"/>
    <property type="match status" value="1"/>
</dbReference>
<gene>
    <name evidence="6" type="ORF">C7450_12424</name>
</gene>
<dbReference type="Gene3D" id="3.40.190.290">
    <property type="match status" value="1"/>
</dbReference>
<feature type="domain" description="HTH lysR-type" evidence="5">
    <location>
        <begin position="1"/>
        <end position="58"/>
    </location>
</feature>
<dbReference type="GO" id="GO:0003677">
    <property type="term" value="F:DNA binding"/>
    <property type="evidence" value="ECO:0007669"/>
    <property type="project" value="UniProtKB-KW"/>
</dbReference>